<sequence>MKILWDEPKRLANLDKHGMDFAALDERFFAEARIGPARDGRWTAIGRLNGVVTVVFVTLGTEALSIISMRPASRRERSIL</sequence>
<proteinExistence type="predicted"/>
<keyword evidence="1" id="KW-0472">Membrane</keyword>
<accession>A0ABW0NWP2</accession>
<name>A0ABW0NWP2_9HYPH</name>
<evidence type="ECO:0000313" key="3">
    <source>
        <dbReference type="Proteomes" id="UP001596060"/>
    </source>
</evidence>
<evidence type="ECO:0000256" key="1">
    <source>
        <dbReference type="SAM" id="Phobius"/>
    </source>
</evidence>
<dbReference type="InterPro" id="IPR038573">
    <property type="entry name" value="BrnT_sf"/>
</dbReference>
<dbReference type="Pfam" id="PF04365">
    <property type="entry name" value="BrnT_toxin"/>
    <property type="match status" value="1"/>
</dbReference>
<keyword evidence="3" id="KW-1185">Reference proteome</keyword>
<dbReference type="EMBL" id="JBHSLU010000003">
    <property type="protein sequence ID" value="MFC5503723.1"/>
    <property type="molecule type" value="Genomic_DNA"/>
</dbReference>
<dbReference type="InterPro" id="IPR007460">
    <property type="entry name" value="BrnT_toxin"/>
</dbReference>
<keyword evidence="1" id="KW-0812">Transmembrane</keyword>
<comment type="caution">
    <text evidence="2">The sequence shown here is derived from an EMBL/GenBank/DDBJ whole genome shotgun (WGS) entry which is preliminary data.</text>
</comment>
<dbReference type="RefSeq" id="WP_066722219.1">
    <property type="nucleotide sequence ID" value="NZ_JBHSLU010000003.1"/>
</dbReference>
<gene>
    <name evidence="2" type="ORF">ACFPN9_00465</name>
</gene>
<evidence type="ECO:0000313" key="2">
    <source>
        <dbReference type="EMBL" id="MFC5503723.1"/>
    </source>
</evidence>
<dbReference type="Gene3D" id="3.10.450.530">
    <property type="entry name" value="Ribonuclease toxin, BrnT, of type II toxin-antitoxin system"/>
    <property type="match status" value="1"/>
</dbReference>
<organism evidence="2 3">
    <name type="scientific">Bosea massiliensis</name>
    <dbReference type="NCBI Taxonomy" id="151419"/>
    <lineage>
        <taxon>Bacteria</taxon>
        <taxon>Pseudomonadati</taxon>
        <taxon>Pseudomonadota</taxon>
        <taxon>Alphaproteobacteria</taxon>
        <taxon>Hyphomicrobiales</taxon>
        <taxon>Boseaceae</taxon>
        <taxon>Bosea</taxon>
    </lineage>
</organism>
<dbReference type="Proteomes" id="UP001596060">
    <property type="component" value="Unassembled WGS sequence"/>
</dbReference>
<reference evidence="3" key="1">
    <citation type="journal article" date="2019" name="Int. J. Syst. Evol. Microbiol.">
        <title>The Global Catalogue of Microorganisms (GCM) 10K type strain sequencing project: providing services to taxonomists for standard genome sequencing and annotation.</title>
        <authorList>
            <consortium name="The Broad Institute Genomics Platform"/>
            <consortium name="The Broad Institute Genome Sequencing Center for Infectious Disease"/>
            <person name="Wu L."/>
            <person name="Ma J."/>
        </authorList>
    </citation>
    <scope>NUCLEOTIDE SEQUENCE [LARGE SCALE GENOMIC DNA]</scope>
    <source>
        <strain evidence="3">CCUG 43117</strain>
    </source>
</reference>
<keyword evidence="1" id="KW-1133">Transmembrane helix</keyword>
<feature type="transmembrane region" description="Helical" evidence="1">
    <location>
        <begin position="48"/>
        <end position="67"/>
    </location>
</feature>
<protein>
    <submittedName>
        <fullName evidence="2">BrnT family toxin</fullName>
    </submittedName>
</protein>